<comment type="caution">
    <text evidence="2">The sequence shown here is derived from an EMBL/GenBank/DDBJ whole genome shotgun (WGS) entry which is preliminary data.</text>
</comment>
<dbReference type="Proteomes" id="UP001595704">
    <property type="component" value="Unassembled WGS sequence"/>
</dbReference>
<dbReference type="Gene3D" id="1.10.10.10">
    <property type="entry name" value="Winged helix-like DNA-binding domain superfamily/Winged helix DNA-binding domain"/>
    <property type="match status" value="1"/>
</dbReference>
<dbReference type="Pfam" id="PF13730">
    <property type="entry name" value="HTH_36"/>
    <property type="match status" value="1"/>
</dbReference>
<proteinExistence type="predicted"/>
<feature type="region of interest" description="Disordered" evidence="1">
    <location>
        <begin position="90"/>
        <end position="133"/>
    </location>
</feature>
<keyword evidence="3" id="KW-1185">Reference proteome</keyword>
<sequence>MSIQAFSWATSQTAGSPTLKLVLTAISNYADEDGRCWPSQQRLVADTELSVRAVRNALIKLEDKGFLKRIVRRRPDGSRASDAIQLILDRDPSSVQQPAPRAGSQPAGNAGSDEGPSTGTTCRTPRHHMPEQPAPRAALTTFEPSKNHQRNHSSAASPPAAAETVDRFDEFWAAYPKRGLAANPKKPAREKFAKAVKAGADPEAIIGGARRYAEIEKRSGRFGTEKVAQAQTWLNQERWGDYPAVPASVASSASRAEIFGRG</sequence>
<accession>A0ABV7UMR2</accession>
<dbReference type="InterPro" id="IPR036388">
    <property type="entry name" value="WH-like_DNA-bd_sf"/>
</dbReference>
<name>A0ABV7UMR2_9HYPH</name>
<protein>
    <submittedName>
        <fullName evidence="2">Helix-turn-helix domain-containing protein</fullName>
    </submittedName>
</protein>
<dbReference type="EMBL" id="JBHRYC010000101">
    <property type="protein sequence ID" value="MFC3639818.1"/>
    <property type="molecule type" value="Genomic_DNA"/>
</dbReference>
<evidence type="ECO:0000313" key="2">
    <source>
        <dbReference type="EMBL" id="MFC3639818.1"/>
    </source>
</evidence>
<evidence type="ECO:0000256" key="1">
    <source>
        <dbReference type="SAM" id="MobiDB-lite"/>
    </source>
</evidence>
<evidence type="ECO:0000313" key="3">
    <source>
        <dbReference type="Proteomes" id="UP001595704"/>
    </source>
</evidence>
<organism evidence="2 3">
    <name type="scientific">Camelimonas fluminis</name>
    <dbReference type="NCBI Taxonomy" id="1576911"/>
    <lineage>
        <taxon>Bacteria</taxon>
        <taxon>Pseudomonadati</taxon>
        <taxon>Pseudomonadota</taxon>
        <taxon>Alphaproteobacteria</taxon>
        <taxon>Hyphomicrobiales</taxon>
        <taxon>Chelatococcaceae</taxon>
        <taxon>Camelimonas</taxon>
    </lineage>
</organism>
<reference evidence="3" key="1">
    <citation type="journal article" date="2019" name="Int. J. Syst. Evol. Microbiol.">
        <title>The Global Catalogue of Microorganisms (GCM) 10K type strain sequencing project: providing services to taxonomists for standard genome sequencing and annotation.</title>
        <authorList>
            <consortium name="The Broad Institute Genomics Platform"/>
            <consortium name="The Broad Institute Genome Sequencing Center for Infectious Disease"/>
            <person name="Wu L."/>
            <person name="Ma J."/>
        </authorList>
    </citation>
    <scope>NUCLEOTIDE SEQUENCE [LARGE SCALE GENOMIC DNA]</scope>
    <source>
        <strain evidence="3">KCTC 42282</strain>
    </source>
</reference>
<dbReference type="RefSeq" id="WP_191321332.1">
    <property type="nucleotide sequence ID" value="NZ_BNCG01000065.1"/>
</dbReference>
<gene>
    <name evidence="2" type="ORF">ACFONL_20975</name>
</gene>